<dbReference type="EMBL" id="ACEN01000054">
    <property type="protein sequence ID" value="EEG33672.1"/>
    <property type="molecule type" value="Genomic_DNA"/>
</dbReference>
<dbReference type="AlphaFoldDB" id="C0EMR6"/>
<feature type="non-terminal residue" evidence="1">
    <location>
        <position position="1"/>
    </location>
</feature>
<keyword evidence="2" id="KW-1185">Reference proteome</keyword>
<reference evidence="1 2" key="1">
    <citation type="submission" date="2009-01" db="EMBL/GenBank/DDBJ databases">
        <authorList>
            <person name="Fulton L."/>
            <person name="Clifton S."/>
            <person name="Chinwalla A.T."/>
            <person name="Mitreva M."/>
            <person name="Sodergren E."/>
            <person name="Weinstock G."/>
            <person name="Clifton S."/>
            <person name="Dooling D.J."/>
            <person name="Fulton B."/>
            <person name="Minx P."/>
            <person name="Pepin K.H."/>
            <person name="Johnson M."/>
            <person name="Bhonagiri V."/>
            <person name="Nash W.E."/>
            <person name="Mardis E.R."/>
            <person name="Wilson R.K."/>
        </authorList>
    </citation>
    <scope>NUCLEOTIDE SEQUENCE [LARGE SCALE GENOMIC DNA]</scope>
    <source>
        <strain evidence="1 2">NRL30031/H210</strain>
    </source>
</reference>
<gene>
    <name evidence="1" type="ORF">NEIFLAOT_01242</name>
</gene>
<sequence>GGFPDFRPANYPAPILCNTLKTVSDSVLFSLHLPNLDQPVVTLPGNVNLQKSEVTTKSSLDLHQPAIIIQKTLFYWFLGLQSWYVFKPGSLVLPPLL</sequence>
<name>C0EMR6_NEIFL</name>
<evidence type="ECO:0000313" key="1">
    <source>
        <dbReference type="EMBL" id="EEG33672.1"/>
    </source>
</evidence>
<proteinExistence type="predicted"/>
<accession>C0EMR6</accession>
<evidence type="ECO:0000313" key="2">
    <source>
        <dbReference type="Proteomes" id="UP000004457"/>
    </source>
</evidence>
<comment type="caution">
    <text evidence="1">The sequence shown here is derived from an EMBL/GenBank/DDBJ whole genome shotgun (WGS) entry which is preliminary data.</text>
</comment>
<protein>
    <submittedName>
        <fullName evidence="1">Uncharacterized protein</fullName>
    </submittedName>
</protein>
<organism evidence="1 2">
    <name type="scientific">Neisseria flavescens NRL30031/H210</name>
    <dbReference type="NCBI Taxonomy" id="546264"/>
    <lineage>
        <taxon>Bacteria</taxon>
        <taxon>Pseudomonadati</taxon>
        <taxon>Pseudomonadota</taxon>
        <taxon>Betaproteobacteria</taxon>
        <taxon>Neisseriales</taxon>
        <taxon>Neisseriaceae</taxon>
        <taxon>Neisseria</taxon>
    </lineage>
</organism>
<dbReference type="Proteomes" id="UP000004457">
    <property type="component" value="Unassembled WGS sequence"/>
</dbReference>